<organism evidence="2 3">
    <name type="scientific">Paenibacillus qinlingensis</name>
    <dbReference type="NCBI Taxonomy" id="1837343"/>
    <lineage>
        <taxon>Bacteria</taxon>
        <taxon>Bacillati</taxon>
        <taxon>Bacillota</taxon>
        <taxon>Bacilli</taxon>
        <taxon>Bacillales</taxon>
        <taxon>Paenibacillaceae</taxon>
        <taxon>Paenibacillus</taxon>
    </lineage>
</organism>
<name>A0ABU1NQI2_9BACL</name>
<evidence type="ECO:0000259" key="1">
    <source>
        <dbReference type="Pfam" id="PF12146"/>
    </source>
</evidence>
<feature type="domain" description="Serine aminopeptidase S33" evidence="1">
    <location>
        <begin position="30"/>
        <end position="308"/>
    </location>
</feature>
<sequence>MRKGHFIWEDAQGNKHYVYEWLPSADVVIKGFVQIAHGMAETAARYERLAVVLTQNGYAVYANDHLGHGQTAGSLDAVGKFGKDSFHTMADIMGQITMQIRNRYEYNSELPIQEHKRDHLPLFILGHSMGSFLTQYYMVSYMERYPAHVQGIMLSGSNGKEGPALHAGIAIATVEAAIRGDHFRSLMLTALSFGNFNARFKPNRTAFDWLSRDEDEVDAYMKDPYCGGIFTSGYFRDFFKGLKEIHQPQHVNRIRKDVPIYIFSGEEDPVGGQGKGVRRLIRGYEKLGIQDISYKLYPGGRHEMLNEINRDEVMRDIVARLDSWMAK</sequence>
<dbReference type="Gene3D" id="3.40.50.1820">
    <property type="entry name" value="alpha/beta hydrolase"/>
    <property type="match status" value="1"/>
</dbReference>
<dbReference type="GO" id="GO:0016787">
    <property type="term" value="F:hydrolase activity"/>
    <property type="evidence" value="ECO:0007669"/>
    <property type="project" value="UniProtKB-KW"/>
</dbReference>
<dbReference type="SUPFAM" id="SSF53474">
    <property type="entry name" value="alpha/beta-Hydrolases"/>
    <property type="match status" value="1"/>
</dbReference>
<accession>A0ABU1NQI2</accession>
<evidence type="ECO:0000313" key="3">
    <source>
        <dbReference type="Proteomes" id="UP001267290"/>
    </source>
</evidence>
<gene>
    <name evidence="2" type="ORF">J2736_000912</name>
</gene>
<protein>
    <submittedName>
        <fullName evidence="2">Alpha-beta hydrolase superfamily lysophospholipase</fullName>
    </submittedName>
</protein>
<dbReference type="InterPro" id="IPR022742">
    <property type="entry name" value="Hydrolase_4"/>
</dbReference>
<dbReference type="Proteomes" id="UP001267290">
    <property type="component" value="Unassembled WGS sequence"/>
</dbReference>
<dbReference type="Pfam" id="PF12146">
    <property type="entry name" value="Hydrolase_4"/>
    <property type="match status" value="1"/>
</dbReference>
<dbReference type="PANTHER" id="PTHR11614">
    <property type="entry name" value="PHOSPHOLIPASE-RELATED"/>
    <property type="match status" value="1"/>
</dbReference>
<evidence type="ECO:0000313" key="2">
    <source>
        <dbReference type="EMBL" id="MDR6549729.1"/>
    </source>
</evidence>
<keyword evidence="3" id="KW-1185">Reference proteome</keyword>
<reference evidence="2 3" key="1">
    <citation type="submission" date="2023-07" db="EMBL/GenBank/DDBJ databases">
        <title>Sorghum-associated microbial communities from plants grown in Nebraska, USA.</title>
        <authorList>
            <person name="Schachtman D."/>
        </authorList>
    </citation>
    <scope>NUCLEOTIDE SEQUENCE [LARGE SCALE GENOMIC DNA]</scope>
    <source>
        <strain evidence="2 3">CC258</strain>
    </source>
</reference>
<dbReference type="RefSeq" id="WP_310223949.1">
    <property type="nucleotide sequence ID" value="NZ_JAVDSB010000001.1"/>
</dbReference>
<keyword evidence="2" id="KW-0378">Hydrolase</keyword>
<proteinExistence type="predicted"/>
<dbReference type="InterPro" id="IPR051044">
    <property type="entry name" value="MAG_DAG_Lipase"/>
</dbReference>
<dbReference type="EMBL" id="JAVDSB010000001">
    <property type="protein sequence ID" value="MDR6549729.1"/>
    <property type="molecule type" value="Genomic_DNA"/>
</dbReference>
<comment type="caution">
    <text evidence="2">The sequence shown here is derived from an EMBL/GenBank/DDBJ whole genome shotgun (WGS) entry which is preliminary data.</text>
</comment>
<dbReference type="InterPro" id="IPR029058">
    <property type="entry name" value="AB_hydrolase_fold"/>
</dbReference>